<accession>A0ABN1E9M9</accession>
<evidence type="ECO:0000259" key="18">
    <source>
        <dbReference type="PROSITE" id="PS50885"/>
    </source>
</evidence>
<evidence type="ECO:0000256" key="11">
    <source>
        <dbReference type="ARBA" id="ARBA00022840"/>
    </source>
</evidence>
<dbReference type="SUPFAM" id="SSF47384">
    <property type="entry name" value="Homodimeric domain of signal transducing histidine kinase"/>
    <property type="match status" value="1"/>
</dbReference>
<evidence type="ECO:0000313" key="19">
    <source>
        <dbReference type="EMBL" id="GAA0562034.1"/>
    </source>
</evidence>
<dbReference type="Pfam" id="PF00672">
    <property type="entry name" value="HAMP"/>
    <property type="match status" value="1"/>
</dbReference>
<dbReference type="RefSeq" id="WP_166932257.1">
    <property type="nucleotide sequence ID" value="NZ_BAAADD010000002.1"/>
</dbReference>
<evidence type="ECO:0000256" key="14">
    <source>
        <dbReference type="ARBA" id="ARBA00023136"/>
    </source>
</evidence>
<keyword evidence="12 16" id="KW-1133">Transmembrane helix</keyword>
<dbReference type="PROSITE" id="PS50885">
    <property type="entry name" value="HAMP"/>
    <property type="match status" value="1"/>
</dbReference>
<dbReference type="CDD" id="cd06225">
    <property type="entry name" value="HAMP"/>
    <property type="match status" value="1"/>
</dbReference>
<evidence type="ECO:0000256" key="4">
    <source>
        <dbReference type="ARBA" id="ARBA00022475"/>
    </source>
</evidence>
<keyword evidence="14 16" id="KW-0472">Membrane</keyword>
<dbReference type="PROSITE" id="PS50109">
    <property type="entry name" value="HIS_KIN"/>
    <property type="match status" value="1"/>
</dbReference>
<evidence type="ECO:0000256" key="10">
    <source>
        <dbReference type="ARBA" id="ARBA00022777"/>
    </source>
</evidence>
<feature type="transmembrane region" description="Helical" evidence="16">
    <location>
        <begin position="15"/>
        <end position="36"/>
    </location>
</feature>
<name>A0ABN1E9M9_9PROT</name>
<feature type="transmembrane region" description="Helical" evidence="16">
    <location>
        <begin position="199"/>
        <end position="218"/>
    </location>
</feature>
<dbReference type="PANTHER" id="PTHR44936:SF5">
    <property type="entry name" value="SENSOR HISTIDINE KINASE ENVZ"/>
    <property type="match status" value="1"/>
</dbReference>
<dbReference type="Proteomes" id="UP001499951">
    <property type="component" value="Unassembled WGS sequence"/>
</dbReference>
<dbReference type="Pfam" id="PF02518">
    <property type="entry name" value="HATPase_c"/>
    <property type="match status" value="1"/>
</dbReference>
<evidence type="ECO:0000256" key="2">
    <source>
        <dbReference type="ARBA" id="ARBA00004429"/>
    </source>
</evidence>
<dbReference type="GO" id="GO:0016301">
    <property type="term" value="F:kinase activity"/>
    <property type="evidence" value="ECO:0007669"/>
    <property type="project" value="UniProtKB-KW"/>
</dbReference>
<comment type="catalytic activity">
    <reaction evidence="1">
        <text>ATP + protein L-histidine = ADP + protein N-phospho-L-histidine.</text>
        <dbReference type="EC" id="2.7.13.3"/>
    </reaction>
</comment>
<organism evidence="19 20">
    <name type="scientific">Rhizomicrobium electricum</name>
    <dbReference type="NCBI Taxonomy" id="480070"/>
    <lineage>
        <taxon>Bacteria</taxon>
        <taxon>Pseudomonadati</taxon>
        <taxon>Pseudomonadota</taxon>
        <taxon>Alphaproteobacteria</taxon>
        <taxon>Micropepsales</taxon>
        <taxon>Micropepsaceae</taxon>
        <taxon>Rhizomicrobium</taxon>
    </lineage>
</organism>
<dbReference type="SMART" id="SM00388">
    <property type="entry name" value="HisKA"/>
    <property type="match status" value="1"/>
</dbReference>
<keyword evidence="6" id="KW-0597">Phosphoprotein</keyword>
<keyword evidence="20" id="KW-1185">Reference proteome</keyword>
<dbReference type="SUPFAM" id="SSF55874">
    <property type="entry name" value="ATPase domain of HSP90 chaperone/DNA topoisomerase II/histidine kinase"/>
    <property type="match status" value="1"/>
</dbReference>
<evidence type="ECO:0000256" key="12">
    <source>
        <dbReference type="ARBA" id="ARBA00022989"/>
    </source>
</evidence>
<evidence type="ECO:0000256" key="3">
    <source>
        <dbReference type="ARBA" id="ARBA00012438"/>
    </source>
</evidence>
<dbReference type="InterPro" id="IPR003661">
    <property type="entry name" value="HisK_dim/P_dom"/>
</dbReference>
<evidence type="ECO:0000256" key="6">
    <source>
        <dbReference type="ARBA" id="ARBA00022553"/>
    </source>
</evidence>
<keyword evidence="10 19" id="KW-0418">Kinase</keyword>
<dbReference type="InterPro" id="IPR003660">
    <property type="entry name" value="HAMP_dom"/>
</dbReference>
<evidence type="ECO:0000313" key="20">
    <source>
        <dbReference type="Proteomes" id="UP001499951"/>
    </source>
</evidence>
<dbReference type="InterPro" id="IPR005467">
    <property type="entry name" value="His_kinase_dom"/>
</dbReference>
<dbReference type="EMBL" id="BAAADD010000002">
    <property type="protein sequence ID" value="GAA0562034.1"/>
    <property type="molecule type" value="Genomic_DNA"/>
</dbReference>
<evidence type="ECO:0000256" key="16">
    <source>
        <dbReference type="SAM" id="Phobius"/>
    </source>
</evidence>
<sequence>MIARARLTVGSWSTFGQTALLIIAALVLAQVFAFLLTRSVIDQWQTANVVEPALSRFADVAGTIAQTAPERRDVVLEAAQGSDGRFWLAPTLRTPPSERERAFENSLSAELKKRAVTVSSVLIFRHDFGERRWLPFARPPKPVGFGARPFEEPPPGRFEGPPPDHRGGDIRIAARMADGQWLIAVFRGARPFPMMLNPLFLSQIALFVILLGATLFWASRISRPLRILAEAAQVLQPQDGFEPLPVKGPREVRVAIGSFNAMAQRVRDLLAEKDRMLTAIGHDLRTPLASLRIRAESVEPDSEREKFVETIDEMTAMVEEILDLSRLGHSTEPKQLVDLSALADSVVEEFRGLGKDVTFVEAPRTTLVLQVNLVRRLLRNLIDNAVKYGRRAEVSLQSGGGAIVLVVEDCGPGIPEAQLGDVLQPFARLDSSRSRLTGGTGLGLSIADAIAKNQGASLSLSNRKAGGLRAAVTWPAAT</sequence>
<dbReference type="SMART" id="SM00387">
    <property type="entry name" value="HATPase_c"/>
    <property type="match status" value="1"/>
</dbReference>
<evidence type="ECO:0000256" key="7">
    <source>
        <dbReference type="ARBA" id="ARBA00022679"/>
    </source>
</evidence>
<evidence type="ECO:0000259" key="17">
    <source>
        <dbReference type="PROSITE" id="PS50109"/>
    </source>
</evidence>
<proteinExistence type="predicted"/>
<dbReference type="InterPro" id="IPR004358">
    <property type="entry name" value="Sig_transdc_His_kin-like_C"/>
</dbReference>
<feature type="domain" description="Histidine kinase" evidence="17">
    <location>
        <begin position="279"/>
        <end position="478"/>
    </location>
</feature>
<dbReference type="SMART" id="SM00304">
    <property type="entry name" value="HAMP"/>
    <property type="match status" value="1"/>
</dbReference>
<keyword evidence="11" id="KW-0067">ATP-binding</keyword>
<dbReference type="Gene3D" id="3.30.565.10">
    <property type="entry name" value="Histidine kinase-like ATPase, C-terminal domain"/>
    <property type="match status" value="1"/>
</dbReference>
<dbReference type="CDD" id="cd00082">
    <property type="entry name" value="HisKA"/>
    <property type="match status" value="1"/>
</dbReference>
<evidence type="ECO:0000256" key="1">
    <source>
        <dbReference type="ARBA" id="ARBA00000085"/>
    </source>
</evidence>
<evidence type="ECO:0000256" key="15">
    <source>
        <dbReference type="SAM" id="MobiDB-lite"/>
    </source>
</evidence>
<dbReference type="InterPro" id="IPR036097">
    <property type="entry name" value="HisK_dim/P_sf"/>
</dbReference>
<dbReference type="PANTHER" id="PTHR44936">
    <property type="entry name" value="SENSOR PROTEIN CREC"/>
    <property type="match status" value="1"/>
</dbReference>
<reference evidence="19 20" key="1">
    <citation type="journal article" date="2019" name="Int. J. Syst. Evol. Microbiol.">
        <title>The Global Catalogue of Microorganisms (GCM) 10K type strain sequencing project: providing services to taxonomists for standard genome sequencing and annotation.</title>
        <authorList>
            <consortium name="The Broad Institute Genomics Platform"/>
            <consortium name="The Broad Institute Genome Sequencing Center for Infectious Disease"/>
            <person name="Wu L."/>
            <person name="Ma J."/>
        </authorList>
    </citation>
    <scope>NUCLEOTIDE SEQUENCE [LARGE SCALE GENOMIC DNA]</scope>
    <source>
        <strain evidence="19 20">JCM 15089</strain>
    </source>
</reference>
<protein>
    <recommendedName>
        <fullName evidence="3">histidine kinase</fullName>
        <ecNumber evidence="3">2.7.13.3</ecNumber>
    </recommendedName>
</protein>
<gene>
    <name evidence="19" type="ORF">GCM10008942_08090</name>
</gene>
<evidence type="ECO:0000256" key="13">
    <source>
        <dbReference type="ARBA" id="ARBA00023012"/>
    </source>
</evidence>
<evidence type="ECO:0000256" key="5">
    <source>
        <dbReference type="ARBA" id="ARBA00022519"/>
    </source>
</evidence>
<keyword evidence="4" id="KW-1003">Cell membrane</keyword>
<dbReference type="Gene3D" id="1.10.287.130">
    <property type="match status" value="1"/>
</dbReference>
<keyword evidence="8 16" id="KW-0812">Transmembrane</keyword>
<evidence type="ECO:0000256" key="8">
    <source>
        <dbReference type="ARBA" id="ARBA00022692"/>
    </source>
</evidence>
<dbReference type="EC" id="2.7.13.3" evidence="3"/>
<feature type="domain" description="HAMP" evidence="18">
    <location>
        <begin position="219"/>
        <end position="271"/>
    </location>
</feature>
<dbReference type="PRINTS" id="PR00344">
    <property type="entry name" value="BCTRLSENSOR"/>
</dbReference>
<evidence type="ECO:0000256" key="9">
    <source>
        <dbReference type="ARBA" id="ARBA00022741"/>
    </source>
</evidence>
<dbReference type="InterPro" id="IPR050980">
    <property type="entry name" value="2C_sensor_his_kinase"/>
</dbReference>
<dbReference type="InterPro" id="IPR003594">
    <property type="entry name" value="HATPase_dom"/>
</dbReference>
<keyword evidence="5" id="KW-0997">Cell inner membrane</keyword>
<dbReference type="Pfam" id="PF00512">
    <property type="entry name" value="HisKA"/>
    <property type="match status" value="1"/>
</dbReference>
<comment type="caution">
    <text evidence="19">The sequence shown here is derived from an EMBL/GenBank/DDBJ whole genome shotgun (WGS) entry which is preliminary data.</text>
</comment>
<keyword evidence="9" id="KW-0547">Nucleotide-binding</keyword>
<comment type="subcellular location">
    <subcellularLocation>
        <location evidence="2">Cell inner membrane</location>
        <topology evidence="2">Multi-pass membrane protein</topology>
    </subcellularLocation>
</comment>
<keyword evidence="7" id="KW-0808">Transferase</keyword>
<feature type="region of interest" description="Disordered" evidence="15">
    <location>
        <begin position="144"/>
        <end position="163"/>
    </location>
</feature>
<keyword evidence="13" id="KW-0902">Two-component regulatory system</keyword>
<dbReference type="InterPro" id="IPR036890">
    <property type="entry name" value="HATPase_C_sf"/>
</dbReference>